<dbReference type="GO" id="GO:0003735">
    <property type="term" value="F:structural constituent of ribosome"/>
    <property type="evidence" value="ECO:0007669"/>
    <property type="project" value="InterPro"/>
</dbReference>
<evidence type="ECO:0000256" key="1">
    <source>
        <dbReference type="ARBA" id="ARBA00009512"/>
    </source>
</evidence>
<dbReference type="GO" id="GO:0005737">
    <property type="term" value="C:cytoplasm"/>
    <property type="evidence" value="ECO:0007669"/>
    <property type="project" value="UniProtKB-ARBA"/>
</dbReference>
<evidence type="ECO:0000256" key="5">
    <source>
        <dbReference type="ARBA" id="ARBA00035294"/>
    </source>
</evidence>
<dbReference type="AlphaFoldDB" id="A0A7V3YFL7"/>
<dbReference type="HAMAP" id="MF_00360">
    <property type="entry name" value="Ribosomal_bS6"/>
    <property type="match status" value="1"/>
</dbReference>
<comment type="function">
    <text evidence="4 6">Binds together with bS18 to 16S ribosomal RNA.</text>
</comment>
<evidence type="ECO:0000256" key="2">
    <source>
        <dbReference type="ARBA" id="ARBA00022980"/>
    </source>
</evidence>
<dbReference type="InterPro" id="IPR014717">
    <property type="entry name" value="Transl_elong_EF1B/ribsomal_bS6"/>
</dbReference>
<dbReference type="Gene3D" id="3.30.70.60">
    <property type="match status" value="1"/>
</dbReference>
<accession>A0A7V3YFL7</accession>
<proteinExistence type="inferred from homology"/>
<dbReference type="GO" id="GO:0070181">
    <property type="term" value="F:small ribosomal subunit rRNA binding"/>
    <property type="evidence" value="ECO:0007669"/>
    <property type="project" value="TreeGrafter"/>
</dbReference>
<evidence type="ECO:0000256" key="3">
    <source>
        <dbReference type="ARBA" id="ARBA00023274"/>
    </source>
</evidence>
<reference evidence="8" key="1">
    <citation type="journal article" date="2020" name="mSystems">
        <title>Genome- and Community-Level Interaction Insights into Carbon Utilization and Element Cycling Functions of Hydrothermarchaeota in Hydrothermal Sediment.</title>
        <authorList>
            <person name="Zhou Z."/>
            <person name="Liu Y."/>
            <person name="Xu W."/>
            <person name="Pan J."/>
            <person name="Luo Z.H."/>
            <person name="Li M."/>
        </authorList>
    </citation>
    <scope>NUCLEOTIDE SEQUENCE [LARGE SCALE GENOMIC DNA]</scope>
    <source>
        <strain evidence="8">SpSt-747</strain>
    </source>
</reference>
<evidence type="ECO:0000256" key="4">
    <source>
        <dbReference type="ARBA" id="ARBA00035104"/>
    </source>
</evidence>
<dbReference type="EMBL" id="DTFV01000041">
    <property type="protein sequence ID" value="HGI30215.1"/>
    <property type="molecule type" value="Genomic_DNA"/>
</dbReference>
<dbReference type="SUPFAM" id="SSF54995">
    <property type="entry name" value="Ribosomal protein S6"/>
    <property type="match status" value="1"/>
</dbReference>
<protein>
    <recommendedName>
        <fullName evidence="5 6">Small ribosomal subunit protein bS6</fullName>
    </recommendedName>
</protein>
<dbReference type="Pfam" id="PF01250">
    <property type="entry name" value="Ribosomal_S6"/>
    <property type="match status" value="1"/>
</dbReference>
<keyword evidence="6" id="KW-0694">RNA-binding</keyword>
<gene>
    <name evidence="6 8" type="primary">rpsF</name>
    <name evidence="8" type="ORF">ENV30_02700</name>
</gene>
<dbReference type="GO" id="GO:0006412">
    <property type="term" value="P:translation"/>
    <property type="evidence" value="ECO:0007669"/>
    <property type="project" value="UniProtKB-UniRule"/>
</dbReference>
<organism evidence="8">
    <name type="scientific">Candidatus Caldatribacterium californiense</name>
    <dbReference type="NCBI Taxonomy" id="1454726"/>
    <lineage>
        <taxon>Bacteria</taxon>
        <taxon>Pseudomonadati</taxon>
        <taxon>Atribacterota</taxon>
        <taxon>Atribacteria</taxon>
        <taxon>Atribacterales</taxon>
        <taxon>Candidatus Caldatribacteriaceae</taxon>
        <taxon>Candidatus Caldatribacterium</taxon>
    </lineage>
</organism>
<dbReference type="GO" id="GO:1990904">
    <property type="term" value="C:ribonucleoprotein complex"/>
    <property type="evidence" value="ECO:0007669"/>
    <property type="project" value="UniProtKB-KW"/>
</dbReference>
<comment type="caution">
    <text evidence="8">The sequence shown here is derived from an EMBL/GenBank/DDBJ whole genome shotgun (WGS) entry which is preliminary data.</text>
</comment>
<sequence length="126" mass="14252">MQEYELGVVIRPTLTEDGVQSIVEKLKNTIVDQGGVVNAVDFWGKRKLAYPIEKQREGYYVFFRFAISPRNVAEVSRVARYTEDILRHILVKEEKARSEGKPQTPEEVGAQVLTGGKETNVPTQSE</sequence>
<dbReference type="PANTHER" id="PTHR21011:SF1">
    <property type="entry name" value="SMALL RIBOSOMAL SUBUNIT PROTEIN BS6M"/>
    <property type="match status" value="1"/>
</dbReference>
<feature type="region of interest" description="Disordered" evidence="7">
    <location>
        <begin position="94"/>
        <end position="126"/>
    </location>
</feature>
<evidence type="ECO:0000256" key="6">
    <source>
        <dbReference type="HAMAP-Rule" id="MF_00360"/>
    </source>
</evidence>
<keyword evidence="3 6" id="KW-0687">Ribonucleoprotein</keyword>
<evidence type="ECO:0000313" key="8">
    <source>
        <dbReference type="EMBL" id="HGI30215.1"/>
    </source>
</evidence>
<dbReference type="InterPro" id="IPR020814">
    <property type="entry name" value="Ribosomal_S6_plastid/chlpt"/>
</dbReference>
<dbReference type="InterPro" id="IPR000529">
    <property type="entry name" value="Ribosomal_bS6"/>
</dbReference>
<keyword evidence="6" id="KW-0699">rRNA-binding</keyword>
<dbReference type="NCBIfam" id="TIGR00166">
    <property type="entry name" value="S6"/>
    <property type="match status" value="1"/>
</dbReference>
<dbReference type="CDD" id="cd00473">
    <property type="entry name" value="bS6"/>
    <property type="match status" value="1"/>
</dbReference>
<evidence type="ECO:0000256" key="7">
    <source>
        <dbReference type="SAM" id="MobiDB-lite"/>
    </source>
</evidence>
<dbReference type="PANTHER" id="PTHR21011">
    <property type="entry name" value="MITOCHONDRIAL 28S RIBOSOMAL PROTEIN S6"/>
    <property type="match status" value="1"/>
</dbReference>
<dbReference type="GO" id="GO:0005840">
    <property type="term" value="C:ribosome"/>
    <property type="evidence" value="ECO:0007669"/>
    <property type="project" value="UniProtKB-KW"/>
</dbReference>
<dbReference type="InterPro" id="IPR035980">
    <property type="entry name" value="Ribosomal_bS6_sf"/>
</dbReference>
<comment type="similarity">
    <text evidence="1 6">Belongs to the bacterial ribosomal protein bS6 family.</text>
</comment>
<keyword evidence="2 6" id="KW-0689">Ribosomal protein</keyword>
<name>A0A7V3YFL7_9BACT</name>